<organism evidence="1 2">
    <name type="scientific">Funneliformis mosseae</name>
    <name type="common">Endomycorrhizal fungus</name>
    <name type="synonym">Glomus mosseae</name>
    <dbReference type="NCBI Taxonomy" id="27381"/>
    <lineage>
        <taxon>Eukaryota</taxon>
        <taxon>Fungi</taxon>
        <taxon>Fungi incertae sedis</taxon>
        <taxon>Mucoromycota</taxon>
        <taxon>Glomeromycotina</taxon>
        <taxon>Glomeromycetes</taxon>
        <taxon>Glomerales</taxon>
        <taxon>Glomeraceae</taxon>
        <taxon>Funneliformis</taxon>
    </lineage>
</organism>
<gene>
    <name evidence="1" type="ORF">FMOSSE_LOCUS11094</name>
</gene>
<evidence type="ECO:0000313" key="2">
    <source>
        <dbReference type="Proteomes" id="UP000789375"/>
    </source>
</evidence>
<accession>A0A9N9H0C8</accession>
<proteinExistence type="predicted"/>
<comment type="caution">
    <text evidence="1">The sequence shown here is derived from an EMBL/GenBank/DDBJ whole genome shotgun (WGS) entry which is preliminary data.</text>
</comment>
<feature type="non-terminal residue" evidence="1">
    <location>
        <position position="1"/>
    </location>
</feature>
<reference evidence="1" key="1">
    <citation type="submission" date="2021-06" db="EMBL/GenBank/DDBJ databases">
        <authorList>
            <person name="Kallberg Y."/>
            <person name="Tangrot J."/>
            <person name="Rosling A."/>
        </authorList>
    </citation>
    <scope>NUCLEOTIDE SEQUENCE</scope>
    <source>
        <strain evidence="1">87-6 pot B 2015</strain>
    </source>
</reference>
<dbReference type="EMBL" id="CAJVPP010004082">
    <property type="protein sequence ID" value="CAG8643185.1"/>
    <property type="molecule type" value="Genomic_DNA"/>
</dbReference>
<protein>
    <submittedName>
        <fullName evidence="1">14680_t:CDS:1</fullName>
    </submittedName>
</protein>
<evidence type="ECO:0000313" key="1">
    <source>
        <dbReference type="EMBL" id="CAG8643185.1"/>
    </source>
</evidence>
<dbReference type="AlphaFoldDB" id="A0A9N9H0C8"/>
<name>A0A9N9H0C8_FUNMO</name>
<keyword evidence="2" id="KW-1185">Reference proteome</keyword>
<dbReference type="Proteomes" id="UP000789375">
    <property type="component" value="Unassembled WGS sequence"/>
</dbReference>
<sequence>STVLAQRMSLLSSKPESNDNYEPYVYLKQRFAWILHVTSLR</sequence>